<evidence type="ECO:0000313" key="1">
    <source>
        <dbReference type="EMBL" id="NRN91686.1"/>
    </source>
</evidence>
<name>A0A9Q5GAH6_LACHE</name>
<protein>
    <submittedName>
        <fullName evidence="1">Uncharacterized protein</fullName>
    </submittedName>
</protein>
<dbReference type="EMBL" id="WCGB01000023">
    <property type="protein sequence ID" value="NRN91686.1"/>
    <property type="molecule type" value="Genomic_DNA"/>
</dbReference>
<reference evidence="1" key="1">
    <citation type="submission" date="2019-09" db="EMBL/GenBank/DDBJ databases">
        <title>Comparative genomic analysis of Lactobacillus helveticus.</title>
        <authorList>
            <person name="Zhang H."/>
            <person name="Chen Y."/>
            <person name="Zhong Z."/>
        </authorList>
    </citation>
    <scope>NUCLEOTIDE SEQUENCE</scope>
    <source>
        <strain evidence="1">IMAU50013</strain>
    </source>
</reference>
<comment type="caution">
    <text evidence="1">The sequence shown here is derived from an EMBL/GenBank/DDBJ whole genome shotgun (WGS) entry which is preliminary data.</text>
</comment>
<evidence type="ECO:0000313" key="2">
    <source>
        <dbReference type="Proteomes" id="UP000601587"/>
    </source>
</evidence>
<dbReference type="AlphaFoldDB" id="A0A9Q5GAH6"/>
<dbReference type="RefSeq" id="WP_172981198.1">
    <property type="nucleotide sequence ID" value="NZ_WCFV01000022.1"/>
</dbReference>
<dbReference type="Proteomes" id="UP000601587">
    <property type="component" value="Unassembled WGS sequence"/>
</dbReference>
<proteinExistence type="predicted"/>
<gene>
    <name evidence="1" type="ORF">IMAU50013_01230</name>
</gene>
<sequence>MEQNAFSWIAAKAMLINAANHIREYLAFCTNDTMRSQAERYKGQVAINLVQLEIQKNNFKSANAIAIKNLDHVKNFSKGYVAEAYSTLDYTQFLLKDYKNSVSTSKQSVNEHIKIGNYDGVKASREMLIGNYMKLGLKEEASKEAQLILDKSFKLES</sequence>
<organism evidence="1 2">
    <name type="scientific">Lactobacillus helveticus</name>
    <name type="common">Lactobacillus suntoryeus</name>
    <dbReference type="NCBI Taxonomy" id="1587"/>
    <lineage>
        <taxon>Bacteria</taxon>
        <taxon>Bacillati</taxon>
        <taxon>Bacillota</taxon>
        <taxon>Bacilli</taxon>
        <taxon>Lactobacillales</taxon>
        <taxon>Lactobacillaceae</taxon>
        <taxon>Lactobacillus</taxon>
    </lineage>
</organism>
<accession>A0A9Q5GAH6</accession>